<gene>
    <name evidence="1" type="ORF">FHS60_000413</name>
</gene>
<dbReference type="Proteomes" id="UP000541425">
    <property type="component" value="Unassembled WGS sequence"/>
</dbReference>
<comment type="caution">
    <text evidence="1">The sequence shown here is derived from an EMBL/GenBank/DDBJ whole genome shotgun (WGS) entry which is preliminary data.</text>
</comment>
<evidence type="ECO:0000313" key="2">
    <source>
        <dbReference type="Proteomes" id="UP000541425"/>
    </source>
</evidence>
<name>A0A7W5UGB6_9BACT</name>
<organism evidence="1 2">
    <name type="scientific">Alloprevotella rava</name>
    <dbReference type="NCBI Taxonomy" id="671218"/>
    <lineage>
        <taxon>Bacteria</taxon>
        <taxon>Pseudomonadati</taxon>
        <taxon>Bacteroidota</taxon>
        <taxon>Bacteroidia</taxon>
        <taxon>Bacteroidales</taxon>
        <taxon>Prevotellaceae</taxon>
        <taxon>Alloprevotella</taxon>
    </lineage>
</organism>
<protein>
    <submittedName>
        <fullName evidence="1">Uncharacterized protein</fullName>
    </submittedName>
</protein>
<dbReference type="AlphaFoldDB" id="A0A7W5UGB6"/>
<sequence length="66" mass="7543">MIAPKIDFSDREERLFFIHERYKCQYPDCGGCGSCNLPDGMPAIEMFADYIDGKVEYATIAAKLWT</sequence>
<dbReference type="RefSeq" id="WP_183694266.1">
    <property type="nucleotide sequence ID" value="NZ_JACICA010000001.1"/>
</dbReference>
<accession>A0A7W5UGB6</accession>
<dbReference type="EMBL" id="JACICA010000001">
    <property type="protein sequence ID" value="MBB3701971.1"/>
    <property type="molecule type" value="Genomic_DNA"/>
</dbReference>
<reference evidence="1 2" key="1">
    <citation type="submission" date="2020-08" db="EMBL/GenBank/DDBJ databases">
        <title>Genomic Encyclopedia of Type Strains, Phase IV (KMG-IV): sequencing the most valuable type-strain genomes for metagenomic binning, comparative biology and taxonomic classification.</title>
        <authorList>
            <person name="Goeker M."/>
        </authorList>
    </citation>
    <scope>NUCLEOTIDE SEQUENCE [LARGE SCALE GENOMIC DNA]</scope>
    <source>
        <strain evidence="1 2">DSM 22548</strain>
    </source>
</reference>
<evidence type="ECO:0000313" key="1">
    <source>
        <dbReference type="EMBL" id="MBB3701971.1"/>
    </source>
</evidence>
<proteinExistence type="predicted"/>